<dbReference type="EMBL" id="CP013862">
    <property type="protein sequence ID" value="ALX47622.1"/>
    <property type="molecule type" value="Genomic_DNA"/>
</dbReference>
<protein>
    <submittedName>
        <fullName evidence="2">Uncharacterized protein</fullName>
    </submittedName>
</protein>
<evidence type="ECO:0000256" key="1">
    <source>
        <dbReference type="SAM" id="Phobius"/>
    </source>
</evidence>
<keyword evidence="1" id="KW-0472">Membrane</keyword>
<dbReference type="Proteomes" id="UP000050331">
    <property type="component" value="Chromosome"/>
</dbReference>
<feature type="transmembrane region" description="Helical" evidence="1">
    <location>
        <begin position="12"/>
        <end position="39"/>
    </location>
</feature>
<keyword evidence="1" id="KW-1133">Transmembrane helix</keyword>
<proteinExistence type="predicted"/>
<feature type="transmembrane region" description="Helical" evidence="1">
    <location>
        <begin position="54"/>
        <end position="72"/>
    </location>
</feature>
<dbReference type="KEGG" id="lao:AOX59_02790"/>
<evidence type="ECO:0000313" key="3">
    <source>
        <dbReference type="Proteomes" id="UP000050331"/>
    </source>
</evidence>
<reference evidence="2 3" key="1">
    <citation type="submission" date="2016-01" db="EMBL/GenBank/DDBJ databases">
        <title>Complete genome sequence of strain Lentibacillus amyloliquefaciens LAM0015T isolated from saline sediment.</title>
        <authorList>
            <person name="Wang J.-L."/>
            <person name="He M.-X."/>
        </authorList>
    </citation>
    <scope>NUCLEOTIDE SEQUENCE [LARGE SCALE GENOMIC DNA]</scope>
    <source>
        <strain evidence="2 3">LAM0015</strain>
    </source>
</reference>
<gene>
    <name evidence="2" type="ORF">AOX59_02790</name>
</gene>
<keyword evidence="1" id="KW-0812">Transmembrane</keyword>
<accession>A0A0U4F214</accession>
<dbReference type="STRING" id="1472767.AOX59_02790"/>
<organism evidence="2 3">
    <name type="scientific">Lentibacillus amyloliquefaciens</name>
    <dbReference type="NCBI Taxonomy" id="1472767"/>
    <lineage>
        <taxon>Bacteria</taxon>
        <taxon>Bacillati</taxon>
        <taxon>Bacillota</taxon>
        <taxon>Bacilli</taxon>
        <taxon>Bacillales</taxon>
        <taxon>Bacillaceae</taxon>
        <taxon>Lentibacillus</taxon>
    </lineage>
</organism>
<dbReference type="AlphaFoldDB" id="A0A0U4F214"/>
<sequence>MITFVHTVKKTLFAMLLIFLFIAFSVFCGIVFLSLFQWFMHTDFYLNIVNSPEFWLWVLGIPFVILLLIFCTRI</sequence>
<name>A0A0U4F214_9BACI</name>
<keyword evidence="3" id="KW-1185">Reference proteome</keyword>
<evidence type="ECO:0000313" key="2">
    <source>
        <dbReference type="EMBL" id="ALX47622.1"/>
    </source>
</evidence>